<dbReference type="EMBL" id="SOIZ01000364">
    <property type="protein sequence ID" value="TET59376.1"/>
    <property type="molecule type" value="Genomic_DNA"/>
</dbReference>
<proteinExistence type="predicted"/>
<dbReference type="AlphaFoldDB" id="A0A523VX69"/>
<comment type="caution">
    <text evidence="1">The sequence shown here is derived from an EMBL/GenBank/DDBJ whole genome shotgun (WGS) entry which is preliminary data.</text>
</comment>
<reference evidence="1 2" key="1">
    <citation type="submission" date="2019-03" db="EMBL/GenBank/DDBJ databases">
        <title>Metabolic potential of uncultured bacteria and archaea associated with petroleum seepage in deep-sea sediments.</title>
        <authorList>
            <person name="Dong X."/>
            <person name="Hubert C."/>
        </authorList>
    </citation>
    <scope>NUCLEOTIDE SEQUENCE [LARGE SCALE GENOMIC DNA]</scope>
    <source>
        <strain evidence="1">E29_bin52</strain>
    </source>
</reference>
<sequence>MMVSLPSLYFYKTRLRPGKFDHLEGIEYIDKVIVIDQSPIGRTPRSNAREIRCWSLNIIPT</sequence>
<organism evidence="1 2">
    <name type="scientific">Aerophobetes bacterium</name>
    <dbReference type="NCBI Taxonomy" id="2030807"/>
    <lineage>
        <taxon>Bacteria</taxon>
        <taxon>Candidatus Aerophobota</taxon>
    </lineage>
</organism>
<protein>
    <submittedName>
        <fullName evidence="1">Uncharacterized protein</fullName>
    </submittedName>
</protein>
<gene>
    <name evidence="1" type="ORF">E3J48_07865</name>
</gene>
<dbReference type="InterPro" id="IPR027417">
    <property type="entry name" value="P-loop_NTPase"/>
</dbReference>
<dbReference type="Proteomes" id="UP000319130">
    <property type="component" value="Unassembled WGS sequence"/>
</dbReference>
<dbReference type="Gene3D" id="3.40.50.300">
    <property type="entry name" value="P-loop containing nucleotide triphosphate hydrolases"/>
    <property type="match status" value="1"/>
</dbReference>
<name>A0A523VX69_UNCAE</name>
<evidence type="ECO:0000313" key="2">
    <source>
        <dbReference type="Proteomes" id="UP000319130"/>
    </source>
</evidence>
<accession>A0A523VX69</accession>
<evidence type="ECO:0000313" key="1">
    <source>
        <dbReference type="EMBL" id="TET59376.1"/>
    </source>
</evidence>